<dbReference type="InterPro" id="IPR017583">
    <property type="entry name" value="Tagatose/fructose_Pkinase"/>
</dbReference>
<comment type="similarity">
    <text evidence="6">Belongs to the carbohydrate kinase PfkB family. LacC subfamily.</text>
</comment>
<sequence length="315" mass="35210">MIYTITLNPAIDKIIEVDGHLTKKKTNRVRKHEYDLGGKGLHVSNVMNQFGVENTALGFIGERNERLMLKILDEKGIHHQLIREPDKETRECIVILDDSKDGSTMITGAGFEISYERFGKLLSFIQKKVQEEDVVVVAGSLPPDMCMTQFEQLLMQIKQTSCFLACDLSGDALKKAVEVGVDFIKPNQHEIQDLELPKDVPLIGQLEQLARNIQYVVVSLGEKGCYMAHKDSIYKIMAPAVEEVNDTGAGDVFVGAFIAQLAKRAPLETMIRYAVGCSASKVTHRNCTDFDIEHAKSLFQQIKIKQVEVEQNALS</sequence>
<dbReference type="PIRSF" id="PIRSF000535">
    <property type="entry name" value="1PFK/6PFK/LacC"/>
    <property type="match status" value="1"/>
</dbReference>
<dbReference type="GO" id="GO:0016052">
    <property type="term" value="P:carbohydrate catabolic process"/>
    <property type="evidence" value="ECO:0007669"/>
    <property type="project" value="UniProtKB-ARBA"/>
</dbReference>
<dbReference type="Gene3D" id="3.40.1190.20">
    <property type="match status" value="1"/>
</dbReference>
<dbReference type="PANTHER" id="PTHR46566">
    <property type="entry name" value="1-PHOSPHOFRUCTOKINASE-RELATED"/>
    <property type="match status" value="1"/>
</dbReference>
<organism evidence="8 9">
    <name type="scientific">Metabacillus arenae</name>
    <dbReference type="NCBI Taxonomy" id="2771434"/>
    <lineage>
        <taxon>Bacteria</taxon>
        <taxon>Bacillati</taxon>
        <taxon>Bacillota</taxon>
        <taxon>Bacilli</taxon>
        <taxon>Bacillales</taxon>
        <taxon>Bacillaceae</taxon>
        <taxon>Metabacillus</taxon>
    </lineage>
</organism>
<keyword evidence="6" id="KW-0423">Lactose metabolism</keyword>
<dbReference type="GO" id="GO:0005829">
    <property type="term" value="C:cytosol"/>
    <property type="evidence" value="ECO:0007669"/>
    <property type="project" value="TreeGrafter"/>
</dbReference>
<evidence type="ECO:0000256" key="5">
    <source>
        <dbReference type="ARBA" id="ARBA00022840"/>
    </source>
</evidence>
<evidence type="ECO:0000256" key="6">
    <source>
        <dbReference type="PIRNR" id="PIRNR000535"/>
    </source>
</evidence>
<dbReference type="SUPFAM" id="SSF53613">
    <property type="entry name" value="Ribokinase-like"/>
    <property type="match status" value="1"/>
</dbReference>
<dbReference type="FunFam" id="3.40.1190.20:FF:000001">
    <property type="entry name" value="Phosphofructokinase"/>
    <property type="match status" value="1"/>
</dbReference>
<feature type="domain" description="Carbohydrate kinase PfkB" evidence="7">
    <location>
        <begin position="10"/>
        <end position="289"/>
    </location>
</feature>
<comment type="pathway">
    <text evidence="6">Carbohydrate metabolism; D-tagatose 6-phosphate degradation; D-glyceraldehyde 3-phosphate and glycerone phosphate from D-tagatose 6-phosphate: step 1/2.</text>
</comment>
<comment type="similarity">
    <text evidence="1">Belongs to the carbohydrate kinase pfkB family.</text>
</comment>
<dbReference type="GO" id="GO:0008443">
    <property type="term" value="F:phosphofructokinase activity"/>
    <property type="evidence" value="ECO:0007669"/>
    <property type="project" value="TreeGrafter"/>
</dbReference>
<dbReference type="InterPro" id="IPR029056">
    <property type="entry name" value="Ribokinase-like"/>
</dbReference>
<dbReference type="NCBIfam" id="TIGR03168">
    <property type="entry name" value="1-PFK"/>
    <property type="match status" value="1"/>
</dbReference>
<evidence type="ECO:0000256" key="3">
    <source>
        <dbReference type="ARBA" id="ARBA00022741"/>
    </source>
</evidence>
<reference evidence="8" key="1">
    <citation type="submission" date="2020-09" db="EMBL/GenBank/DDBJ databases">
        <title>A novel bacterium of genus Bacillus, isolated from South China Sea.</title>
        <authorList>
            <person name="Huang H."/>
            <person name="Mo K."/>
            <person name="Hu Y."/>
        </authorList>
    </citation>
    <scope>NUCLEOTIDE SEQUENCE</scope>
    <source>
        <strain evidence="8">IB182487</strain>
    </source>
</reference>
<evidence type="ECO:0000313" key="8">
    <source>
        <dbReference type="EMBL" id="MBD1382803.1"/>
    </source>
</evidence>
<evidence type="ECO:0000256" key="4">
    <source>
        <dbReference type="ARBA" id="ARBA00022777"/>
    </source>
</evidence>
<dbReference type="AlphaFoldDB" id="A0A926RYC7"/>
<evidence type="ECO:0000256" key="1">
    <source>
        <dbReference type="ARBA" id="ARBA00005380"/>
    </source>
</evidence>
<gene>
    <name evidence="8" type="ORF">IC621_21615</name>
</gene>
<dbReference type="GO" id="GO:0009024">
    <property type="term" value="F:tagatose-6-phosphate kinase activity"/>
    <property type="evidence" value="ECO:0007669"/>
    <property type="project" value="UniProtKB-EC"/>
</dbReference>
<dbReference type="Pfam" id="PF00294">
    <property type="entry name" value="PfkB"/>
    <property type="match status" value="1"/>
</dbReference>
<dbReference type="GO" id="GO:0005524">
    <property type="term" value="F:ATP binding"/>
    <property type="evidence" value="ECO:0007669"/>
    <property type="project" value="UniProtKB-KW"/>
</dbReference>
<keyword evidence="2 6" id="KW-0808">Transferase</keyword>
<evidence type="ECO:0000313" key="9">
    <source>
        <dbReference type="Proteomes" id="UP000626844"/>
    </source>
</evidence>
<dbReference type="Proteomes" id="UP000626844">
    <property type="component" value="Unassembled WGS sequence"/>
</dbReference>
<dbReference type="PANTHER" id="PTHR46566:SF1">
    <property type="entry name" value="1-PHOSPHOFRUCTOKINASE"/>
    <property type="match status" value="1"/>
</dbReference>
<dbReference type="GO" id="GO:0005988">
    <property type="term" value="P:lactose metabolic process"/>
    <property type="evidence" value="ECO:0007669"/>
    <property type="project" value="UniProtKB-KW"/>
</dbReference>
<dbReference type="InterPro" id="IPR011611">
    <property type="entry name" value="PfkB_dom"/>
</dbReference>
<comment type="catalytic activity">
    <reaction evidence="6">
        <text>D-tagatofuranose 6-phosphate + ATP = D-tagatofuranose 1,6-bisphosphate + ADP + H(+)</text>
        <dbReference type="Rhea" id="RHEA:12420"/>
        <dbReference type="ChEBI" id="CHEBI:15378"/>
        <dbReference type="ChEBI" id="CHEBI:30616"/>
        <dbReference type="ChEBI" id="CHEBI:58694"/>
        <dbReference type="ChEBI" id="CHEBI:58695"/>
        <dbReference type="ChEBI" id="CHEBI:456216"/>
        <dbReference type="EC" id="2.7.1.144"/>
    </reaction>
</comment>
<keyword evidence="9" id="KW-1185">Reference proteome</keyword>
<protein>
    <recommendedName>
        <fullName evidence="6">Tagatose-6-phosphate kinase</fullName>
        <ecNumber evidence="6">2.7.1.144</ecNumber>
    </recommendedName>
</protein>
<accession>A0A926RYC7</accession>
<evidence type="ECO:0000259" key="7">
    <source>
        <dbReference type="Pfam" id="PF00294"/>
    </source>
</evidence>
<keyword evidence="5 6" id="KW-0067">ATP-binding</keyword>
<dbReference type="EC" id="2.7.1.144" evidence="6"/>
<name>A0A926RYC7_9BACI</name>
<proteinExistence type="inferred from homology"/>
<comment type="caution">
    <text evidence="8">The sequence shown here is derived from an EMBL/GenBank/DDBJ whole genome shotgun (WGS) entry which is preliminary data.</text>
</comment>
<dbReference type="RefSeq" id="WP_191161361.1">
    <property type="nucleotide sequence ID" value="NZ_JACXAI010000037.1"/>
</dbReference>
<keyword evidence="4" id="KW-0418">Kinase</keyword>
<dbReference type="EMBL" id="JACXAI010000037">
    <property type="protein sequence ID" value="MBD1382803.1"/>
    <property type="molecule type" value="Genomic_DNA"/>
</dbReference>
<evidence type="ECO:0000256" key="2">
    <source>
        <dbReference type="ARBA" id="ARBA00022679"/>
    </source>
</evidence>
<dbReference type="CDD" id="cd01164">
    <property type="entry name" value="FruK_PfkB_like"/>
    <property type="match status" value="1"/>
</dbReference>
<dbReference type="GO" id="GO:0044281">
    <property type="term" value="P:small molecule metabolic process"/>
    <property type="evidence" value="ECO:0007669"/>
    <property type="project" value="UniProtKB-ARBA"/>
</dbReference>
<keyword evidence="3 6" id="KW-0547">Nucleotide-binding</keyword>